<keyword evidence="3 5" id="KW-1005">Bacterial flagellum biogenesis</keyword>
<accession>A0A2W5WJC9</accession>
<dbReference type="Pfam" id="PF13860">
    <property type="entry name" value="FlgD_ig"/>
    <property type="match status" value="1"/>
</dbReference>
<evidence type="ECO:0000256" key="1">
    <source>
        <dbReference type="ARBA" id="ARBA00010577"/>
    </source>
</evidence>
<dbReference type="InterPro" id="IPR025965">
    <property type="entry name" value="FlgD/Vpr_Ig-like"/>
</dbReference>
<organism evidence="8 9">
    <name type="scientific">Caulobacter segnis</name>
    <dbReference type="NCBI Taxonomy" id="88688"/>
    <lineage>
        <taxon>Bacteria</taxon>
        <taxon>Pseudomonadati</taxon>
        <taxon>Pseudomonadota</taxon>
        <taxon>Alphaproteobacteria</taxon>
        <taxon>Caulobacterales</taxon>
        <taxon>Caulobacteraceae</taxon>
        <taxon>Caulobacter</taxon>
    </lineage>
</organism>
<proteinExistence type="inferred from homology"/>
<evidence type="ECO:0000256" key="5">
    <source>
        <dbReference type="RuleBase" id="RU362076"/>
    </source>
</evidence>
<dbReference type="AlphaFoldDB" id="A0A2W5WJC9"/>
<dbReference type="RefSeq" id="WP_304277984.1">
    <property type="nucleotide sequence ID" value="NZ_QFQZ01000034.1"/>
</dbReference>
<dbReference type="Proteomes" id="UP000249393">
    <property type="component" value="Unassembled WGS sequence"/>
</dbReference>
<evidence type="ECO:0000259" key="7">
    <source>
        <dbReference type="Pfam" id="PF13860"/>
    </source>
</evidence>
<comment type="similarity">
    <text evidence="1 5">Belongs to the FlgD family.</text>
</comment>
<dbReference type="Gene3D" id="2.30.30.910">
    <property type="match status" value="1"/>
</dbReference>
<sequence length="244" mass="25076">MATAVSSQNTTSVLDRINNGRTSMANNTETFLKLLTTQLKNQDPLSPTDTTQMTQQITQMTGVEQQLVTNDLLAALVGMNTGTGLSEGVSMIGKQVTATTDNSTLKNGKATFSWTQAGASTALTVEVKNAAGKVVRTLKPEDQKSGDHTLTWDGKDDAGTALADGGVYTIAVKAVGGDGKDIKVSNIKGRTEGVVTAVDNSTGQSKVIVDGRAIPIDNVIGITAAATATATTTTTSDQTAPAAA</sequence>
<evidence type="ECO:0000256" key="6">
    <source>
        <dbReference type="SAM" id="MobiDB-lite"/>
    </source>
</evidence>
<evidence type="ECO:0000313" key="9">
    <source>
        <dbReference type="Proteomes" id="UP000249393"/>
    </source>
</evidence>
<feature type="region of interest" description="Disordered" evidence="6">
    <location>
        <begin position="1"/>
        <end position="21"/>
    </location>
</feature>
<evidence type="ECO:0000256" key="4">
    <source>
        <dbReference type="ARBA" id="ARBA00024746"/>
    </source>
</evidence>
<evidence type="ECO:0000256" key="2">
    <source>
        <dbReference type="ARBA" id="ARBA00016013"/>
    </source>
</evidence>
<protein>
    <recommendedName>
        <fullName evidence="2 5">Basal-body rod modification protein FlgD</fullName>
    </recommendedName>
</protein>
<evidence type="ECO:0000313" key="8">
    <source>
        <dbReference type="EMBL" id="PZR33928.1"/>
    </source>
</evidence>
<dbReference type="InterPro" id="IPR005648">
    <property type="entry name" value="FlgD"/>
</dbReference>
<keyword evidence="8" id="KW-0282">Flagellum</keyword>
<comment type="function">
    <text evidence="4 5">Required for flagellar hook formation. May act as a scaffolding protein.</text>
</comment>
<dbReference type="EMBL" id="QFQZ01000034">
    <property type="protein sequence ID" value="PZR33928.1"/>
    <property type="molecule type" value="Genomic_DNA"/>
</dbReference>
<name>A0A2W5WJC9_9CAUL</name>
<feature type="domain" description="FlgD/Vpr Ig-like" evidence="7">
    <location>
        <begin position="104"/>
        <end position="177"/>
    </location>
</feature>
<keyword evidence="8" id="KW-0966">Cell projection</keyword>
<evidence type="ECO:0000256" key="3">
    <source>
        <dbReference type="ARBA" id="ARBA00022795"/>
    </source>
</evidence>
<dbReference type="Gene3D" id="2.60.40.4070">
    <property type="match status" value="1"/>
</dbReference>
<comment type="caution">
    <text evidence="8">The sequence shown here is derived from an EMBL/GenBank/DDBJ whole genome shotgun (WGS) entry which is preliminary data.</text>
</comment>
<gene>
    <name evidence="8" type="ORF">DI526_11855</name>
</gene>
<reference evidence="8 9" key="1">
    <citation type="submission" date="2017-08" db="EMBL/GenBank/DDBJ databases">
        <title>Infants hospitalized years apart are colonized by the same room-sourced microbial strains.</title>
        <authorList>
            <person name="Brooks B."/>
            <person name="Olm M.R."/>
            <person name="Firek B.A."/>
            <person name="Baker R."/>
            <person name="Thomas B.C."/>
            <person name="Morowitz M.J."/>
            <person name="Banfield J.F."/>
        </authorList>
    </citation>
    <scope>NUCLEOTIDE SEQUENCE [LARGE SCALE GENOMIC DNA]</scope>
    <source>
        <strain evidence="8">S2_003_000_R2_4</strain>
    </source>
</reference>
<dbReference type="Pfam" id="PF03963">
    <property type="entry name" value="FlgD"/>
    <property type="match status" value="1"/>
</dbReference>
<dbReference type="GO" id="GO:0044781">
    <property type="term" value="P:bacterial-type flagellum organization"/>
    <property type="evidence" value="ECO:0007669"/>
    <property type="project" value="UniProtKB-UniRule"/>
</dbReference>
<keyword evidence="8" id="KW-0969">Cilium</keyword>